<evidence type="ECO:0000313" key="3">
    <source>
        <dbReference type="Proteomes" id="UP000439983"/>
    </source>
</evidence>
<dbReference type="RefSeq" id="WP_153441481.1">
    <property type="nucleotide sequence ID" value="NZ_CP121659.1"/>
</dbReference>
<evidence type="ECO:0000313" key="2">
    <source>
        <dbReference type="EMBL" id="MQX17617.1"/>
    </source>
</evidence>
<sequence>MNKSIAALLVAVAVTGVASTASAGGSYYKGVSSTPLFTGRAAASAGTGVSASTADNGEFYAGVDNKSVDAASTGAIVNGRAAVNVPAADEQNAR</sequence>
<protein>
    <recommendedName>
        <fullName evidence="4">DUF680 domain-containing protein</fullName>
    </recommendedName>
</protein>
<name>A0A6N7LIL0_SINTE</name>
<dbReference type="OrthoDB" id="8421844at2"/>
<accession>A0A6N7LIL0</accession>
<reference evidence="2 3" key="1">
    <citation type="journal article" date="2013" name="Genome Biol.">
        <title>Comparative genomics of the core and accessory genomes of 48 Sinorhizobium strains comprising five genospecies.</title>
        <authorList>
            <person name="Sugawara M."/>
            <person name="Epstein B."/>
            <person name="Badgley B.D."/>
            <person name="Unno T."/>
            <person name="Xu L."/>
            <person name="Reese J."/>
            <person name="Gyaneshwar P."/>
            <person name="Denny R."/>
            <person name="Mudge J."/>
            <person name="Bharti A.K."/>
            <person name="Farmer A.D."/>
            <person name="May G.D."/>
            <person name="Woodward J.E."/>
            <person name="Medigue C."/>
            <person name="Vallenet D."/>
            <person name="Lajus A."/>
            <person name="Rouy Z."/>
            <person name="Martinez-Vaz B."/>
            <person name="Tiffin P."/>
            <person name="Young N.D."/>
            <person name="Sadowsky M.J."/>
        </authorList>
    </citation>
    <scope>NUCLEOTIDE SEQUENCE [LARGE SCALE GENOMIC DNA]</scope>
    <source>
        <strain evidence="2 3">USDA4894</strain>
    </source>
</reference>
<feature type="signal peptide" evidence="1">
    <location>
        <begin position="1"/>
        <end position="23"/>
    </location>
</feature>
<gene>
    <name evidence="2" type="ORF">GHK62_23580</name>
</gene>
<evidence type="ECO:0000256" key="1">
    <source>
        <dbReference type="SAM" id="SignalP"/>
    </source>
</evidence>
<comment type="caution">
    <text evidence="2">The sequence shown here is derived from an EMBL/GenBank/DDBJ whole genome shotgun (WGS) entry which is preliminary data.</text>
</comment>
<dbReference type="Proteomes" id="UP000439983">
    <property type="component" value="Unassembled WGS sequence"/>
</dbReference>
<proteinExistence type="predicted"/>
<evidence type="ECO:0008006" key="4">
    <source>
        <dbReference type="Google" id="ProtNLM"/>
    </source>
</evidence>
<dbReference type="EMBL" id="WITC01000100">
    <property type="protein sequence ID" value="MQX17617.1"/>
    <property type="molecule type" value="Genomic_DNA"/>
</dbReference>
<keyword evidence="3" id="KW-1185">Reference proteome</keyword>
<feature type="chain" id="PRO_5027012162" description="DUF680 domain-containing protein" evidence="1">
    <location>
        <begin position="24"/>
        <end position="94"/>
    </location>
</feature>
<organism evidence="2 3">
    <name type="scientific">Sinorhizobium terangae</name>
    <dbReference type="NCBI Taxonomy" id="110322"/>
    <lineage>
        <taxon>Bacteria</taxon>
        <taxon>Pseudomonadati</taxon>
        <taxon>Pseudomonadota</taxon>
        <taxon>Alphaproteobacteria</taxon>
        <taxon>Hyphomicrobiales</taxon>
        <taxon>Rhizobiaceae</taxon>
        <taxon>Sinorhizobium/Ensifer group</taxon>
        <taxon>Sinorhizobium</taxon>
    </lineage>
</organism>
<dbReference type="AlphaFoldDB" id="A0A6N7LIL0"/>
<keyword evidence="1" id="KW-0732">Signal</keyword>